<dbReference type="RefSeq" id="WP_074731039.1">
    <property type="nucleotide sequence ID" value="NZ_FOGW01000064.1"/>
</dbReference>
<dbReference type="AlphaFoldDB" id="A0A1H9V4C7"/>
<accession>A0A1H9V4C7</accession>
<evidence type="ECO:0000313" key="2">
    <source>
        <dbReference type="EMBL" id="SES16097.1"/>
    </source>
</evidence>
<evidence type="ECO:0000313" key="3">
    <source>
        <dbReference type="Proteomes" id="UP000182471"/>
    </source>
</evidence>
<feature type="transmembrane region" description="Helical" evidence="1">
    <location>
        <begin position="12"/>
        <end position="31"/>
    </location>
</feature>
<keyword evidence="1" id="KW-0472">Membrane</keyword>
<organism evidence="2 3">
    <name type="scientific">Lachnobacterium bovis</name>
    <dbReference type="NCBI Taxonomy" id="140626"/>
    <lineage>
        <taxon>Bacteria</taxon>
        <taxon>Bacillati</taxon>
        <taxon>Bacillota</taxon>
        <taxon>Clostridia</taxon>
        <taxon>Lachnospirales</taxon>
        <taxon>Lachnospiraceae</taxon>
        <taxon>Lachnobacterium</taxon>
    </lineage>
</organism>
<evidence type="ECO:0000256" key="1">
    <source>
        <dbReference type="SAM" id="Phobius"/>
    </source>
</evidence>
<keyword evidence="1" id="KW-0812">Transmembrane</keyword>
<gene>
    <name evidence="2" type="ORF">SAMN02910429_02371</name>
</gene>
<keyword evidence="3" id="KW-1185">Reference proteome</keyword>
<dbReference type="EMBL" id="FOGW01000064">
    <property type="protein sequence ID" value="SES16097.1"/>
    <property type="molecule type" value="Genomic_DNA"/>
</dbReference>
<proteinExistence type="predicted"/>
<reference evidence="3" key="1">
    <citation type="submission" date="2016-10" db="EMBL/GenBank/DDBJ databases">
        <authorList>
            <person name="Varghese N."/>
            <person name="Submissions S."/>
        </authorList>
    </citation>
    <scope>NUCLEOTIDE SEQUENCE [LARGE SCALE GENOMIC DNA]</scope>
    <source>
        <strain evidence="3">S1b</strain>
    </source>
</reference>
<keyword evidence="1" id="KW-1133">Transmembrane helix</keyword>
<sequence length="400" mass="46492">MKKQKLKISTQSKVVIITIVLAVILLCNVLAPHKEYIAGQILFAKDKLIYVKTDEEHSFKPTWNKMELVEKSATSDDSVCIVSDMTKEQKNVFKNQKGKRENDMLFYEHMQRISSNKFAQISYTYKKPFVFAKPEGYEKEKDIEACDDYAENFGGRLTSIKLQIYDTDKKKVVSDKELMSDKFKEERYAMLYGFAGRIELSKSLKRNKLSIRIPFRAEYVADDKTNPFERTIGEKGITDNMAYSVYRNCCSVETRKNWMDSDTFIKLLKKNEIDTNGVIYVYNDVDYNDVNLMIKTECLPKEDAYLYKVYPKLKKYIGKKGKIAKFYLKGLQNSDELASYFLPEGQKVSYGDGIEIELYSNNVKSLEEYFDSITHGGKFRNEITEIADNERLSADLFDFK</sequence>
<dbReference type="Proteomes" id="UP000182471">
    <property type="component" value="Unassembled WGS sequence"/>
</dbReference>
<protein>
    <submittedName>
        <fullName evidence="2">Uncharacterized protein</fullName>
    </submittedName>
</protein>
<name>A0A1H9V4C7_9FIRM</name>